<evidence type="ECO:0000313" key="2">
    <source>
        <dbReference type="Proteomes" id="UP000321790"/>
    </source>
</evidence>
<evidence type="ECO:0000313" key="1">
    <source>
        <dbReference type="EMBL" id="TXE09751.1"/>
    </source>
</evidence>
<proteinExistence type="predicted"/>
<protein>
    <recommendedName>
        <fullName evidence="3">Hsp20/alpha crystallin family protein</fullName>
    </recommendedName>
</protein>
<reference evidence="2" key="1">
    <citation type="submission" date="2019-08" db="EMBL/GenBank/DDBJ databases">
        <title>Seonamhaeicola sediminis sp. nov., isolated from marine sediment.</title>
        <authorList>
            <person name="Cao W.R."/>
        </authorList>
    </citation>
    <scope>NUCLEOTIDE SEQUENCE [LARGE SCALE GENOMIC DNA]</scope>
    <source>
        <strain evidence="2">Gy8</strain>
    </source>
</reference>
<dbReference type="EMBL" id="VOSC01000025">
    <property type="protein sequence ID" value="TXE09751.1"/>
    <property type="molecule type" value="Genomic_DNA"/>
</dbReference>
<dbReference type="AlphaFoldDB" id="A0A5C7AN48"/>
<sequence length="128" mass="14419">MEINNFNKYVKSLKSQPINSFKLTQLKMDFENDNLLKVQLKAPLLNNGNYKVDISNGILTLKVMIAKIESNFGVVKKKPVFVESFLVLPSSEFSELLNAKFHNNELIITIAKNNDMPFVSRTNVAGVA</sequence>
<name>A0A5C7AN48_9FLAO</name>
<dbReference type="RefSeq" id="WP_147135088.1">
    <property type="nucleotide sequence ID" value="NZ_VOSC01000025.1"/>
</dbReference>
<dbReference type="OrthoDB" id="1438611at2"/>
<keyword evidence="2" id="KW-1185">Reference proteome</keyword>
<dbReference type="Proteomes" id="UP000321790">
    <property type="component" value="Unassembled WGS sequence"/>
</dbReference>
<accession>A0A5C7AN48</accession>
<organism evidence="1 2">
    <name type="scientific">Seonamhaeicola algicola</name>
    <dbReference type="NCBI Taxonomy" id="1719036"/>
    <lineage>
        <taxon>Bacteria</taxon>
        <taxon>Pseudomonadati</taxon>
        <taxon>Bacteroidota</taxon>
        <taxon>Flavobacteriia</taxon>
        <taxon>Flavobacteriales</taxon>
        <taxon>Flavobacteriaceae</taxon>
    </lineage>
</organism>
<evidence type="ECO:0008006" key="3">
    <source>
        <dbReference type="Google" id="ProtNLM"/>
    </source>
</evidence>
<gene>
    <name evidence="1" type="ORF">FUA26_09695</name>
</gene>
<comment type="caution">
    <text evidence="1">The sequence shown here is derived from an EMBL/GenBank/DDBJ whole genome shotgun (WGS) entry which is preliminary data.</text>
</comment>